<evidence type="ECO:0000256" key="1">
    <source>
        <dbReference type="SAM" id="SignalP"/>
    </source>
</evidence>
<protein>
    <recommendedName>
        <fullName evidence="4">Rap1a immunity protein domain-containing protein</fullName>
    </recommendedName>
</protein>
<dbReference type="Proteomes" id="UP000235547">
    <property type="component" value="Unassembled WGS sequence"/>
</dbReference>
<gene>
    <name evidence="2" type="ORF">C1H70_06495</name>
</gene>
<accession>A0A2N7UKV0</accession>
<feature type="signal peptide" evidence="1">
    <location>
        <begin position="1"/>
        <end position="24"/>
    </location>
</feature>
<dbReference type="EMBL" id="PNRG01000012">
    <property type="protein sequence ID" value="PMR81038.1"/>
    <property type="molecule type" value="Genomic_DNA"/>
</dbReference>
<comment type="caution">
    <text evidence="2">The sequence shown here is derived from an EMBL/GenBank/DDBJ whole genome shotgun (WGS) entry which is preliminary data.</text>
</comment>
<keyword evidence="1" id="KW-0732">Signal</keyword>
<dbReference type="AlphaFoldDB" id="A0A2N7UKV0"/>
<proteinExistence type="predicted"/>
<organism evidence="2 3">
    <name type="scientific">Halomonas urumqiensis</name>
    <dbReference type="NCBI Taxonomy" id="1684789"/>
    <lineage>
        <taxon>Bacteria</taxon>
        <taxon>Pseudomonadati</taxon>
        <taxon>Pseudomonadota</taxon>
        <taxon>Gammaproteobacteria</taxon>
        <taxon>Oceanospirillales</taxon>
        <taxon>Halomonadaceae</taxon>
        <taxon>Halomonas</taxon>
    </lineage>
</organism>
<evidence type="ECO:0008006" key="4">
    <source>
        <dbReference type="Google" id="ProtNLM"/>
    </source>
</evidence>
<dbReference type="RefSeq" id="WP_102587532.1">
    <property type="nucleotide sequence ID" value="NZ_BNAE01000010.1"/>
</dbReference>
<evidence type="ECO:0000313" key="3">
    <source>
        <dbReference type="Proteomes" id="UP000235547"/>
    </source>
</evidence>
<feature type="chain" id="PRO_5014879545" description="Rap1a immunity protein domain-containing protein" evidence="1">
    <location>
        <begin position="25"/>
        <end position="126"/>
    </location>
</feature>
<name>A0A2N7UKV0_9GAMM</name>
<sequence>MLKSPLFKGPLTIIAILISFDSSAEMMTVQEVKDYYHGGMSEELIATSYSQGVFDGMIAMEGARRNEGKGGNEFCDLFEREQNDNPIRHPAYRTEQLIEDWQEGGYPMDAPFADLAISYLSGQYGC</sequence>
<reference evidence="2 3" key="1">
    <citation type="submission" date="2018-01" db="EMBL/GenBank/DDBJ databases">
        <title>Halomonas endophytica sp. nov., isolated from storage liquid in the stems of Populus euphratica.</title>
        <authorList>
            <person name="Chen C."/>
        </authorList>
    </citation>
    <scope>NUCLEOTIDE SEQUENCE [LARGE SCALE GENOMIC DNA]</scope>
    <source>
        <strain evidence="2 3">BZ-SZ-XJ27</strain>
    </source>
</reference>
<dbReference type="OrthoDB" id="6168701at2"/>
<evidence type="ECO:0000313" key="2">
    <source>
        <dbReference type="EMBL" id="PMR81038.1"/>
    </source>
</evidence>
<keyword evidence="3" id="KW-1185">Reference proteome</keyword>